<evidence type="ECO:0000256" key="1">
    <source>
        <dbReference type="SAM" id="SignalP"/>
    </source>
</evidence>
<feature type="chain" id="PRO_5034180614" evidence="1">
    <location>
        <begin position="21"/>
        <end position="191"/>
    </location>
</feature>
<evidence type="ECO:0000313" key="2">
    <source>
        <dbReference type="EMBL" id="KAF7297376.1"/>
    </source>
</evidence>
<gene>
    <name evidence="2" type="ORF">MIND_00971100</name>
</gene>
<keyword evidence="1" id="KW-0732">Signal</keyword>
<dbReference type="AlphaFoldDB" id="A0A8H6VZC3"/>
<dbReference type="OrthoDB" id="2734890at2759"/>
<sequence length="191" mass="20619">MRFSSFSFAIAASLVVSVTALPRFQLPTRELESRAPEAIQCIQLNHAIGVLAGKFSPACANITKTCLSERGTSIWSHESCVAAAACQGTKSIIGLNQCQNPEVKDAASIPNLSFAVYTSIVGSCAPSGCPMTKQNFIDFLYGQMSAAGVTEWPKTVEEVTDSFLKPILNWAKTGDTIPYTNFNDWLHFSSL</sequence>
<dbReference type="RefSeq" id="XP_037217735.1">
    <property type="nucleotide sequence ID" value="XM_037366323.1"/>
</dbReference>
<reference evidence="2" key="1">
    <citation type="submission" date="2020-05" db="EMBL/GenBank/DDBJ databases">
        <title>Mycena genomes resolve the evolution of fungal bioluminescence.</title>
        <authorList>
            <person name="Tsai I.J."/>
        </authorList>
    </citation>
    <scope>NUCLEOTIDE SEQUENCE</scope>
    <source>
        <strain evidence="2">171206Taipei</strain>
    </source>
</reference>
<feature type="signal peptide" evidence="1">
    <location>
        <begin position="1"/>
        <end position="20"/>
    </location>
</feature>
<dbReference type="Proteomes" id="UP000636479">
    <property type="component" value="Unassembled WGS sequence"/>
</dbReference>
<accession>A0A8H6VZC3</accession>
<organism evidence="2 3">
    <name type="scientific">Mycena indigotica</name>
    <dbReference type="NCBI Taxonomy" id="2126181"/>
    <lineage>
        <taxon>Eukaryota</taxon>
        <taxon>Fungi</taxon>
        <taxon>Dikarya</taxon>
        <taxon>Basidiomycota</taxon>
        <taxon>Agaricomycotina</taxon>
        <taxon>Agaricomycetes</taxon>
        <taxon>Agaricomycetidae</taxon>
        <taxon>Agaricales</taxon>
        <taxon>Marasmiineae</taxon>
        <taxon>Mycenaceae</taxon>
        <taxon>Mycena</taxon>
    </lineage>
</organism>
<proteinExistence type="predicted"/>
<comment type="caution">
    <text evidence="2">The sequence shown here is derived from an EMBL/GenBank/DDBJ whole genome shotgun (WGS) entry which is preliminary data.</text>
</comment>
<keyword evidence="3" id="KW-1185">Reference proteome</keyword>
<dbReference type="EMBL" id="JACAZF010000008">
    <property type="protein sequence ID" value="KAF7297376.1"/>
    <property type="molecule type" value="Genomic_DNA"/>
</dbReference>
<evidence type="ECO:0000313" key="3">
    <source>
        <dbReference type="Proteomes" id="UP000636479"/>
    </source>
</evidence>
<name>A0A8H6VZC3_9AGAR</name>
<protein>
    <submittedName>
        <fullName evidence="2">Uncharacterized protein</fullName>
    </submittedName>
</protein>
<dbReference type="GeneID" id="59348839"/>